<organism evidence="2 3">
    <name type="scientific">Magnetococcus marinus (strain ATCC BAA-1437 / JCM 17883 / MC-1)</name>
    <dbReference type="NCBI Taxonomy" id="156889"/>
    <lineage>
        <taxon>Bacteria</taxon>
        <taxon>Pseudomonadati</taxon>
        <taxon>Pseudomonadota</taxon>
        <taxon>Magnetococcia</taxon>
        <taxon>Magnetococcales</taxon>
        <taxon>Magnetococcaceae</taxon>
        <taxon>Magnetococcus</taxon>
    </lineage>
</organism>
<dbReference type="STRING" id="156889.Mmc1_2348"/>
<dbReference type="HOGENOM" id="CLU_1388756_0_0_5"/>
<feature type="signal peptide" evidence="1">
    <location>
        <begin position="1"/>
        <end position="32"/>
    </location>
</feature>
<dbReference type="AlphaFoldDB" id="A0LA55"/>
<accession>A0LA55</accession>
<gene>
    <name evidence="2" type="ordered locus">Mmc1_2348</name>
</gene>
<feature type="chain" id="PRO_5002626000" evidence="1">
    <location>
        <begin position="33"/>
        <end position="196"/>
    </location>
</feature>
<evidence type="ECO:0000256" key="1">
    <source>
        <dbReference type="SAM" id="SignalP"/>
    </source>
</evidence>
<protein>
    <submittedName>
        <fullName evidence="2">Uncharacterized protein</fullName>
    </submittedName>
</protein>
<dbReference type="KEGG" id="mgm:Mmc1_2348"/>
<dbReference type="OrthoDB" id="9955484at2"/>
<evidence type="ECO:0000313" key="2">
    <source>
        <dbReference type="EMBL" id="ABK44848.1"/>
    </source>
</evidence>
<name>A0LA55_MAGMM</name>
<reference evidence="2 3" key="2">
    <citation type="journal article" date="2012" name="Int. J. Syst. Evol. Microbiol.">
        <title>Magnetococcus marinus gen. nov., sp. nov., a marine, magnetotactic bacterium that represents a novel lineage (Magnetococcaceae fam. nov.; Magnetococcales ord. nov.) at the base of the Alphaproteobacteria.</title>
        <authorList>
            <person name="Bazylinski D.A."/>
            <person name="Williams T.J."/>
            <person name="Lefevre C.T."/>
            <person name="Berg R.J."/>
            <person name="Zhang C.L."/>
            <person name="Bowser S.S."/>
            <person name="Dean A.J."/>
            <person name="Beveridge T.J."/>
        </authorList>
    </citation>
    <scope>NUCLEOTIDE SEQUENCE [LARGE SCALE GENOMIC DNA]</scope>
    <source>
        <strain evidence="3">ATCC BAA-1437 / JCM 17883 / MC-1</strain>
    </source>
</reference>
<dbReference type="EMBL" id="CP000471">
    <property type="protein sequence ID" value="ABK44848.1"/>
    <property type="molecule type" value="Genomic_DNA"/>
</dbReference>
<evidence type="ECO:0000313" key="3">
    <source>
        <dbReference type="Proteomes" id="UP000002586"/>
    </source>
</evidence>
<sequence length="196" mass="21821" precursor="true">MPAFNQKESTIGRILSAAMLSAALFIPMAAHAFDGELPPSSNQLSAPIFNILPFGEEEPLIKTQVLRKGLMHPIDYWWYTDPSMSGKWDYTSPVAHAEEPVEVLTMQTALVRPPRPQLPQIYNYPSYNVQVSPTFNGAPAQNSAMYGSAPMPSYNGVEPIKNTNGHINTWLNGSIPVRYVSMVETRAHRQTATIYR</sequence>
<dbReference type="RefSeq" id="WP_011713969.1">
    <property type="nucleotide sequence ID" value="NC_008576.1"/>
</dbReference>
<keyword evidence="1" id="KW-0732">Signal</keyword>
<proteinExistence type="predicted"/>
<keyword evidence="3" id="KW-1185">Reference proteome</keyword>
<reference evidence="3" key="1">
    <citation type="journal article" date="2009" name="Appl. Environ. Microbiol.">
        <title>Complete genome sequence of the chemolithoautotrophic marine magnetotactic coccus strain MC-1.</title>
        <authorList>
            <person name="Schubbe S."/>
            <person name="Williams T.J."/>
            <person name="Xie G."/>
            <person name="Kiss H.E."/>
            <person name="Brettin T.S."/>
            <person name="Martinez D."/>
            <person name="Ross C.A."/>
            <person name="Schuler D."/>
            <person name="Cox B.L."/>
            <person name="Nealson K.H."/>
            <person name="Bazylinski D.A."/>
        </authorList>
    </citation>
    <scope>NUCLEOTIDE SEQUENCE [LARGE SCALE GENOMIC DNA]</scope>
    <source>
        <strain evidence="3">ATCC BAA-1437 / JCM 17883 / MC-1</strain>
    </source>
</reference>
<dbReference type="Proteomes" id="UP000002586">
    <property type="component" value="Chromosome"/>
</dbReference>